<sequence>MEVDDLDAIMRAVGGFGSIGV</sequence>
<reference evidence="1" key="1">
    <citation type="journal article" date="2023" name="Mol. Ecol. Resour.">
        <title>Chromosome-level genome assembly of a triploid poplar Populus alba 'Berolinensis'.</title>
        <authorList>
            <person name="Chen S."/>
            <person name="Yu Y."/>
            <person name="Wang X."/>
            <person name="Wang S."/>
            <person name="Zhang T."/>
            <person name="Zhou Y."/>
            <person name="He R."/>
            <person name="Meng N."/>
            <person name="Wang Y."/>
            <person name="Liu W."/>
            <person name="Liu Z."/>
            <person name="Liu J."/>
            <person name="Guo Q."/>
            <person name="Huang H."/>
            <person name="Sederoff R.R."/>
            <person name="Wang G."/>
            <person name="Qu G."/>
            <person name="Chen S."/>
        </authorList>
    </citation>
    <scope>NUCLEOTIDE SEQUENCE</scope>
    <source>
        <strain evidence="1">SC-2020</strain>
    </source>
</reference>
<dbReference type="AlphaFoldDB" id="A0AAD6LUU0"/>
<proteinExistence type="predicted"/>
<evidence type="ECO:0000313" key="2">
    <source>
        <dbReference type="Proteomes" id="UP001164929"/>
    </source>
</evidence>
<comment type="caution">
    <text evidence="1">The sequence shown here is derived from an EMBL/GenBank/DDBJ whole genome shotgun (WGS) entry which is preliminary data.</text>
</comment>
<accession>A0AAD6LUU0</accession>
<name>A0AAD6LUU0_9ROSI</name>
<gene>
    <name evidence="1" type="ORF">NC653_033906</name>
</gene>
<organism evidence="1 2">
    <name type="scientific">Populus alba x Populus x berolinensis</name>
    <dbReference type="NCBI Taxonomy" id="444605"/>
    <lineage>
        <taxon>Eukaryota</taxon>
        <taxon>Viridiplantae</taxon>
        <taxon>Streptophyta</taxon>
        <taxon>Embryophyta</taxon>
        <taxon>Tracheophyta</taxon>
        <taxon>Spermatophyta</taxon>
        <taxon>Magnoliopsida</taxon>
        <taxon>eudicotyledons</taxon>
        <taxon>Gunneridae</taxon>
        <taxon>Pentapetalae</taxon>
        <taxon>rosids</taxon>
        <taxon>fabids</taxon>
        <taxon>Malpighiales</taxon>
        <taxon>Salicaceae</taxon>
        <taxon>Saliceae</taxon>
        <taxon>Populus</taxon>
    </lineage>
</organism>
<dbReference type="EMBL" id="JAQIZT010000014">
    <property type="protein sequence ID" value="KAJ6973708.1"/>
    <property type="molecule type" value="Genomic_DNA"/>
</dbReference>
<evidence type="ECO:0000313" key="1">
    <source>
        <dbReference type="EMBL" id="KAJ6973708.1"/>
    </source>
</evidence>
<keyword evidence="2" id="KW-1185">Reference proteome</keyword>
<dbReference type="Proteomes" id="UP001164929">
    <property type="component" value="Chromosome 14"/>
</dbReference>
<protein>
    <submittedName>
        <fullName evidence="1">Uncharacterized protein</fullName>
    </submittedName>
</protein>